<evidence type="ECO:0000313" key="1">
    <source>
        <dbReference type="EMBL" id="SAK62264.1"/>
    </source>
</evidence>
<dbReference type="Proteomes" id="UP000054624">
    <property type="component" value="Unassembled WGS sequence"/>
</dbReference>
<reference evidence="2" key="1">
    <citation type="submission" date="2016-01" db="EMBL/GenBank/DDBJ databases">
        <authorList>
            <person name="Peeters Charlotte."/>
        </authorList>
    </citation>
    <scope>NUCLEOTIDE SEQUENCE [LARGE SCALE GENOMIC DNA]</scope>
</reference>
<dbReference type="SUPFAM" id="SSF53254">
    <property type="entry name" value="Phosphoglycerate mutase-like"/>
    <property type="match status" value="1"/>
</dbReference>
<dbReference type="AlphaFoldDB" id="A0A158AWN4"/>
<dbReference type="InterPro" id="IPR029033">
    <property type="entry name" value="His_PPase_superfam"/>
</dbReference>
<gene>
    <name evidence="1" type="ORF">AWB76_03213</name>
</gene>
<dbReference type="Pfam" id="PF00300">
    <property type="entry name" value="His_Phos_1"/>
    <property type="match status" value="1"/>
</dbReference>
<protein>
    <submittedName>
        <fullName evidence="1">Phosphoglycerate/bisphosphoglycerate mutase</fullName>
    </submittedName>
</protein>
<keyword evidence="2" id="KW-1185">Reference proteome</keyword>
<organism evidence="1 2">
    <name type="scientific">Caballeronia temeraria</name>
    <dbReference type="NCBI Taxonomy" id="1777137"/>
    <lineage>
        <taxon>Bacteria</taxon>
        <taxon>Pseudomonadati</taxon>
        <taxon>Pseudomonadota</taxon>
        <taxon>Betaproteobacteria</taxon>
        <taxon>Burkholderiales</taxon>
        <taxon>Burkholderiaceae</taxon>
        <taxon>Caballeronia</taxon>
    </lineage>
</organism>
<accession>A0A158AWN4</accession>
<dbReference type="STRING" id="1777137.AWB76_03213"/>
<name>A0A158AWN4_9BURK</name>
<dbReference type="EMBL" id="FCOI02000009">
    <property type="protein sequence ID" value="SAK62264.1"/>
    <property type="molecule type" value="Genomic_DNA"/>
</dbReference>
<dbReference type="Gene3D" id="3.40.50.1240">
    <property type="entry name" value="Phosphoglycerate mutase-like"/>
    <property type="match status" value="1"/>
</dbReference>
<evidence type="ECO:0000313" key="2">
    <source>
        <dbReference type="Proteomes" id="UP000054624"/>
    </source>
</evidence>
<dbReference type="SMART" id="SM00855">
    <property type="entry name" value="PGAM"/>
    <property type="match status" value="1"/>
</dbReference>
<sequence length="209" mass="22628">MPGLHRLPRTASLPFYDDPLQSETIPIRPAIPLELILLCHAATRAMKTGRFPIGDEPAEHDARSQLAPLRARGNARVIASPARVARETAAWIADAFDIVPAFDDIDYGRWRGHSIRETGEREPEQVAAWLADPHARAHGGESVAMLAARVAEGLALIDRLKGCERCIVVTHAIVVKVALAQALGKPLTSVYAMNLAPLSTTVLERATSV</sequence>
<proteinExistence type="predicted"/>
<dbReference type="InterPro" id="IPR013078">
    <property type="entry name" value="His_Pase_superF_clade-1"/>
</dbReference>